<keyword evidence="4" id="KW-1185">Reference proteome</keyword>
<dbReference type="EMBL" id="CP011280">
    <property type="protein sequence ID" value="AKC95450.1"/>
    <property type="molecule type" value="Genomic_DNA"/>
</dbReference>
<gene>
    <name evidence="3" type="ORF">VC03_02705</name>
</gene>
<dbReference type="AlphaFoldDB" id="A0A0E3Z9W2"/>
<feature type="domain" description="Restriction endonuclease type I HsdR N-terminal" evidence="2">
    <location>
        <begin position="60"/>
        <end position="125"/>
    </location>
</feature>
<evidence type="ECO:0000259" key="2">
    <source>
        <dbReference type="Pfam" id="PF04313"/>
    </source>
</evidence>
<sequence length="369" mass="42960">MEFKELLFAHIQNLKKISEEDYIEEQTKMYFIAPFLNILGYNVFNPDDVVAEYVADIGAKKGEKVDYALKIDGNIEILIEAKAKNDTLENHDVQLKRYFNVTNAKIGILTNGIIYKFFTDLDEKNIMDNKPFLIIDLNDLTDDKIAELKKFTKTSYNTDSILDSAENLKYSNSMISFLNRQLESPDDNFIKLMGREICDQKMTQLKVESMKAIFKKTFKTFINDFARKKFESALQNSNLPTDNENSATSNETPSNDEVANSNKKQIITTSEELEAFYIIKSILRKYINSDEITYKDTVSYFGVLLNNRVTKWICRLYLDGSKMYISFPLESEEKKKKYEEKIQLNSLEDIYSYEDKLIKIVEELTKENK</sequence>
<reference evidence="3 4" key="1">
    <citation type="journal article" date="2012" name="BMC Genomics">
        <title>Genomic sequence analysis and characterization of Sneathia amnii sp. nov.</title>
        <authorList>
            <consortium name="Vaginal Microbiome Consortium (additional members)"/>
            <person name="Harwich M.D.Jr."/>
            <person name="Serrano M.G."/>
            <person name="Fettweis J.M."/>
            <person name="Alves J.M."/>
            <person name="Reimers M.A."/>
            <person name="Buck G.A."/>
            <person name="Jefferson K.K."/>
        </authorList>
    </citation>
    <scope>NUCLEOTIDE SEQUENCE [LARGE SCALE GENOMIC DNA]</scope>
    <source>
        <strain evidence="3 4">SN35</strain>
    </source>
</reference>
<dbReference type="InterPro" id="IPR007409">
    <property type="entry name" value="Restrct_endonuc_type1_HsdR_N"/>
</dbReference>
<dbReference type="GO" id="GO:0005524">
    <property type="term" value="F:ATP binding"/>
    <property type="evidence" value="ECO:0007669"/>
    <property type="project" value="UniProtKB-KW"/>
</dbReference>
<name>A0A0E3Z9W2_9FUSO</name>
<protein>
    <recommendedName>
        <fullName evidence="2">Restriction endonuclease type I HsdR N-terminal domain-containing protein</fullName>
    </recommendedName>
</protein>
<dbReference type="HOGENOM" id="CLU_045501_0_0_0"/>
<dbReference type="KEGG" id="sns:VC03_02705"/>
<dbReference type="STRING" id="187101.VC03_02705"/>
<proteinExistence type="predicted"/>
<dbReference type="GO" id="GO:0009307">
    <property type="term" value="P:DNA restriction-modification system"/>
    <property type="evidence" value="ECO:0007669"/>
    <property type="project" value="UniProtKB-KW"/>
</dbReference>
<dbReference type="InterPro" id="IPR017035">
    <property type="entry name" value="UCP035009_HsdR_All3000-type"/>
</dbReference>
<dbReference type="Gene3D" id="3.90.1570.30">
    <property type="match status" value="1"/>
</dbReference>
<evidence type="ECO:0000256" key="1">
    <source>
        <dbReference type="SAM" id="MobiDB-lite"/>
    </source>
</evidence>
<dbReference type="Pfam" id="PF04313">
    <property type="entry name" value="HSDR_N"/>
    <property type="match status" value="1"/>
</dbReference>
<evidence type="ECO:0000313" key="3">
    <source>
        <dbReference type="EMBL" id="AKC95450.1"/>
    </source>
</evidence>
<feature type="region of interest" description="Disordered" evidence="1">
    <location>
        <begin position="236"/>
        <end position="263"/>
    </location>
</feature>
<dbReference type="RefSeq" id="WP_046328556.1">
    <property type="nucleotide sequence ID" value="NZ_CP011280.1"/>
</dbReference>
<dbReference type="GO" id="GO:0009035">
    <property type="term" value="F:type I site-specific deoxyribonuclease activity"/>
    <property type="evidence" value="ECO:0007669"/>
    <property type="project" value="UniProtKB-EC"/>
</dbReference>
<dbReference type="PIRSF" id="PIRSF035009">
    <property type="entry name" value="UCP035009_HSDR_N"/>
    <property type="match status" value="1"/>
</dbReference>
<dbReference type="OrthoDB" id="9148007at2"/>
<dbReference type="Proteomes" id="UP000033103">
    <property type="component" value="Chromosome"/>
</dbReference>
<evidence type="ECO:0000313" key="4">
    <source>
        <dbReference type="Proteomes" id="UP000033103"/>
    </source>
</evidence>
<dbReference type="PATRIC" id="fig|1069640.6.peg.521"/>
<accession>A0A0E3Z9W2</accession>
<dbReference type="GO" id="GO:0003677">
    <property type="term" value="F:DNA binding"/>
    <property type="evidence" value="ECO:0007669"/>
    <property type="project" value="UniProtKB-KW"/>
</dbReference>
<organism evidence="3 4">
    <name type="scientific">Sneathia vaginalis</name>
    <dbReference type="NCBI Taxonomy" id="187101"/>
    <lineage>
        <taxon>Bacteria</taxon>
        <taxon>Fusobacteriati</taxon>
        <taxon>Fusobacteriota</taxon>
        <taxon>Fusobacteriia</taxon>
        <taxon>Fusobacteriales</taxon>
        <taxon>Leptotrichiaceae</taxon>
        <taxon>Sneathia</taxon>
    </lineage>
</organism>